<evidence type="ECO:0000259" key="1">
    <source>
        <dbReference type="Pfam" id="PF00535"/>
    </source>
</evidence>
<dbReference type="PANTHER" id="PTHR43179:SF7">
    <property type="entry name" value="RHAMNOSYLTRANSFERASE WBBL"/>
    <property type="match status" value="1"/>
</dbReference>
<accession>C5BIE1</accession>
<reference evidence="2 3" key="1">
    <citation type="journal article" date="2009" name="PLoS ONE">
        <title>The complete genome of Teredinibacter turnerae T7901: an intracellular endosymbiont of marine wood-boring bivalves (shipworms).</title>
        <authorList>
            <person name="Yang J.C."/>
            <person name="Madupu R."/>
            <person name="Durkin A.S."/>
            <person name="Ekborg N.A."/>
            <person name="Pedamallu C.S."/>
            <person name="Hostetler J.B."/>
            <person name="Radune D."/>
            <person name="Toms B.S."/>
            <person name="Henrissat B."/>
            <person name="Coutinho P.M."/>
            <person name="Schwarz S."/>
            <person name="Field L."/>
            <person name="Trindade-Silva A.E."/>
            <person name="Soares C.A.G."/>
            <person name="Elshahawi S."/>
            <person name="Hanora A."/>
            <person name="Schmidt E.W."/>
            <person name="Haygood M.G."/>
            <person name="Posfai J."/>
            <person name="Benner J."/>
            <person name="Madinger C."/>
            <person name="Nove J."/>
            <person name="Anton B."/>
            <person name="Chaudhary K."/>
            <person name="Foster J."/>
            <person name="Holman A."/>
            <person name="Kumar S."/>
            <person name="Lessard P.A."/>
            <person name="Luyten Y.A."/>
            <person name="Slatko B."/>
            <person name="Wood N."/>
            <person name="Wu B."/>
            <person name="Teplitski M."/>
            <person name="Mougous J.D."/>
            <person name="Ward N."/>
            <person name="Eisen J.A."/>
            <person name="Badger J.H."/>
            <person name="Distel D.L."/>
        </authorList>
    </citation>
    <scope>NUCLEOTIDE SEQUENCE [LARGE SCALE GENOMIC DNA]</scope>
    <source>
        <strain evidence="3">ATCC 39867 / T7901</strain>
    </source>
</reference>
<dbReference type="GO" id="GO:0016740">
    <property type="term" value="F:transferase activity"/>
    <property type="evidence" value="ECO:0007669"/>
    <property type="project" value="UniProtKB-KW"/>
</dbReference>
<feature type="domain" description="Glycosyltransferase 2-like" evidence="1">
    <location>
        <begin position="9"/>
        <end position="123"/>
    </location>
</feature>
<dbReference type="InterPro" id="IPR029044">
    <property type="entry name" value="Nucleotide-diphossugar_trans"/>
</dbReference>
<keyword evidence="3" id="KW-1185">Reference proteome</keyword>
<dbReference type="EMBL" id="CP001614">
    <property type="protein sequence ID" value="ACR12060.1"/>
    <property type="molecule type" value="Genomic_DNA"/>
</dbReference>
<evidence type="ECO:0000313" key="2">
    <source>
        <dbReference type="EMBL" id="ACR12060.1"/>
    </source>
</evidence>
<dbReference type="AlphaFoldDB" id="C5BIE1"/>
<gene>
    <name evidence="2" type="ordered locus">TERTU_4323</name>
</gene>
<dbReference type="OrthoDB" id="9771846at2"/>
<name>C5BIE1_TERTT</name>
<dbReference type="InterPro" id="IPR001173">
    <property type="entry name" value="Glyco_trans_2-like"/>
</dbReference>
<dbReference type="SUPFAM" id="SSF53448">
    <property type="entry name" value="Nucleotide-diphospho-sugar transferases"/>
    <property type="match status" value="1"/>
</dbReference>
<sequence length="318" mass="35511">MSAKLELLIVVINYKTAAMVIDCLQTVLPQLKERQKVALVDNCSGDGSAETLQTWVAAHGDGKVDLILSPENGGFSAGNNIGIKHAEADHYLLLNSDTLLRDGALATMLDTMTNKRCGFVAPRLEWPDATPQESCFRFHRPISELIYGAATGAVTRLLGRWVVALPVSEKPISPEWASFACILLRGEMVKDVGLMDEGYFLYYEDVDYCKEAANRGWSIVYQPAARVVHLRGGSSPMKSNYAHKKRLPYYYYASRTRYFAKHYGRLGAFLANSAWLTGRSISKLRELLGKKDIAACEKQFSDIWIQFSSPLKPYRPKS</sequence>
<dbReference type="Pfam" id="PF00535">
    <property type="entry name" value="Glycos_transf_2"/>
    <property type="match status" value="1"/>
</dbReference>
<dbReference type="RefSeq" id="WP_015818172.1">
    <property type="nucleotide sequence ID" value="NC_012997.1"/>
</dbReference>
<organism evidence="2 3">
    <name type="scientific">Teredinibacter turnerae (strain ATCC 39867 / T7901)</name>
    <dbReference type="NCBI Taxonomy" id="377629"/>
    <lineage>
        <taxon>Bacteria</taxon>
        <taxon>Pseudomonadati</taxon>
        <taxon>Pseudomonadota</taxon>
        <taxon>Gammaproteobacteria</taxon>
        <taxon>Cellvibrionales</taxon>
        <taxon>Cellvibrionaceae</taxon>
        <taxon>Teredinibacter</taxon>
    </lineage>
</organism>
<protein>
    <submittedName>
        <fullName evidence="2">Glycosyltransferase family 2 domain protein</fullName>
    </submittedName>
</protein>
<dbReference type="HOGENOM" id="CLU_023845_0_5_6"/>
<dbReference type="Proteomes" id="UP000009080">
    <property type="component" value="Chromosome"/>
</dbReference>
<dbReference type="CAZy" id="GT2">
    <property type="family name" value="Glycosyltransferase Family 2"/>
</dbReference>
<dbReference type="CDD" id="cd04186">
    <property type="entry name" value="GT_2_like_c"/>
    <property type="match status" value="1"/>
</dbReference>
<dbReference type="Gene3D" id="3.90.550.10">
    <property type="entry name" value="Spore Coat Polysaccharide Biosynthesis Protein SpsA, Chain A"/>
    <property type="match status" value="1"/>
</dbReference>
<dbReference type="STRING" id="377629.TERTU_4323"/>
<dbReference type="KEGG" id="ttu:TERTU_4323"/>
<dbReference type="eggNOG" id="COG1216">
    <property type="taxonomic scope" value="Bacteria"/>
</dbReference>
<evidence type="ECO:0000313" key="3">
    <source>
        <dbReference type="Proteomes" id="UP000009080"/>
    </source>
</evidence>
<proteinExistence type="predicted"/>
<dbReference type="PANTHER" id="PTHR43179">
    <property type="entry name" value="RHAMNOSYLTRANSFERASE WBBL"/>
    <property type="match status" value="1"/>
</dbReference>